<keyword evidence="1" id="KW-1133">Transmembrane helix</keyword>
<dbReference type="Pfam" id="PF16074">
    <property type="entry name" value="PilW"/>
    <property type="match status" value="1"/>
</dbReference>
<dbReference type="InterPro" id="IPR045584">
    <property type="entry name" value="Pilin-like"/>
</dbReference>
<keyword evidence="1" id="KW-0812">Transmembrane</keyword>
<reference evidence="2 3" key="1">
    <citation type="submission" date="2019-04" db="EMBL/GenBank/DDBJ databases">
        <title>Azoarcus nasutitermitis sp. nov. isolated from termite nest.</title>
        <authorList>
            <person name="Lin S.-Y."/>
            <person name="Hameed A."/>
            <person name="Hsu Y.-H."/>
            <person name="Young C.-C."/>
        </authorList>
    </citation>
    <scope>NUCLEOTIDE SEQUENCE [LARGE SCALE GENOMIC DNA]</scope>
    <source>
        <strain evidence="2 3">CC-YHH838</strain>
    </source>
</reference>
<proteinExistence type="predicted"/>
<evidence type="ECO:0000256" key="1">
    <source>
        <dbReference type="SAM" id="Phobius"/>
    </source>
</evidence>
<name>A0A4S4B093_9RHOO</name>
<dbReference type="NCBIfam" id="TIGR02532">
    <property type="entry name" value="IV_pilin_GFxxxE"/>
    <property type="match status" value="1"/>
</dbReference>
<comment type="caution">
    <text evidence="2">The sequence shown here is derived from an EMBL/GenBank/DDBJ whole genome shotgun (WGS) entry which is preliminary data.</text>
</comment>
<dbReference type="GO" id="GO:0043683">
    <property type="term" value="P:type IV pilus assembly"/>
    <property type="evidence" value="ECO:0007669"/>
    <property type="project" value="InterPro"/>
</dbReference>
<dbReference type="InterPro" id="IPR012902">
    <property type="entry name" value="N_methyl_site"/>
</dbReference>
<dbReference type="Pfam" id="PF07963">
    <property type="entry name" value="N_methyl"/>
    <property type="match status" value="1"/>
</dbReference>
<evidence type="ECO:0000313" key="2">
    <source>
        <dbReference type="EMBL" id="THF65893.1"/>
    </source>
</evidence>
<gene>
    <name evidence="2" type="ORF">E6C76_10165</name>
</gene>
<sequence length="349" mass="37476">MAHLVRSPRNGFTLVELMVALALGLLLVLGVSSVYVAQRQTYRLTENLARMQDSVRIAFELMARDIREAGGMPCGRSGYFTNQIVTGNPQSVWMRWPGEHGITEGGLVGYRLGDPDYPLPAGVAAAQQVNGSDALMLRTASLHETLGYASQDVAGRIFDLGAAHGFAVGDVLMACDHKRSMLFEVANVNGNQMGYANGVDLSSVFDGAFSDGLDDDGLIGKLSTSVWLVRDNGRGGRSLYRIISTNDATAGTTVQGGMQEIAEGVVNMQITYLTRSGNVAAETYRDIAQLHATANGTEVWANGPEGRLVTAVRVDLTLESLDAVGADGNNLQRTLTQVVSLRHREWVND</sequence>
<dbReference type="Proteomes" id="UP000308430">
    <property type="component" value="Unassembled WGS sequence"/>
</dbReference>
<dbReference type="OrthoDB" id="5496259at2"/>
<dbReference type="InterPro" id="IPR032092">
    <property type="entry name" value="PilW"/>
</dbReference>
<dbReference type="EMBL" id="SSOC01000003">
    <property type="protein sequence ID" value="THF65893.1"/>
    <property type="molecule type" value="Genomic_DNA"/>
</dbReference>
<organism evidence="2 3">
    <name type="scientific">Pseudothauera nasutitermitis</name>
    <dbReference type="NCBI Taxonomy" id="2565930"/>
    <lineage>
        <taxon>Bacteria</taxon>
        <taxon>Pseudomonadati</taxon>
        <taxon>Pseudomonadota</taxon>
        <taxon>Betaproteobacteria</taxon>
        <taxon>Rhodocyclales</taxon>
        <taxon>Zoogloeaceae</taxon>
        <taxon>Pseudothauera</taxon>
    </lineage>
</organism>
<dbReference type="SUPFAM" id="SSF54523">
    <property type="entry name" value="Pili subunits"/>
    <property type="match status" value="1"/>
</dbReference>
<feature type="transmembrane region" description="Helical" evidence="1">
    <location>
        <begin position="12"/>
        <end position="37"/>
    </location>
</feature>
<protein>
    <submittedName>
        <fullName evidence="2">Prepilin-type N-terminal cleavage/methylation domain-containing protein</fullName>
    </submittedName>
</protein>
<keyword evidence="1" id="KW-0472">Membrane</keyword>
<evidence type="ECO:0000313" key="3">
    <source>
        <dbReference type="Proteomes" id="UP000308430"/>
    </source>
</evidence>
<keyword evidence="3" id="KW-1185">Reference proteome</keyword>
<accession>A0A4S4B093</accession>
<dbReference type="RefSeq" id="WP_136348099.1">
    <property type="nucleotide sequence ID" value="NZ_SSOC01000003.1"/>
</dbReference>
<dbReference type="AlphaFoldDB" id="A0A4S4B093"/>